<dbReference type="RefSeq" id="XP_026764248.1">
    <property type="nucleotide sequence ID" value="XM_026908447.3"/>
</dbReference>
<keyword evidence="10" id="KW-1185">Reference proteome</keyword>
<reference evidence="11" key="1">
    <citation type="submission" date="2025-08" db="UniProtKB">
        <authorList>
            <consortium name="RefSeq"/>
        </authorList>
    </citation>
    <scope>IDENTIFICATION</scope>
    <source>
        <tissue evidence="11">Whole larvae</tissue>
    </source>
</reference>
<comment type="similarity">
    <text evidence="4">Belongs to the GST superfamily. Zeta family.</text>
</comment>
<dbReference type="FunFam" id="1.20.1050.10:FF:000010">
    <property type="entry name" value="Maleylacetoacetate isomerase isoform 1"/>
    <property type="match status" value="1"/>
</dbReference>
<evidence type="ECO:0000256" key="2">
    <source>
        <dbReference type="ARBA" id="ARBA00001955"/>
    </source>
</evidence>
<comment type="pathway">
    <text evidence="3">Amino-acid degradation; L-phenylalanine degradation; acetoacetate and fumarate from L-phenylalanine: step 5/6.</text>
</comment>
<gene>
    <name evidence="11" type="primary">LOC113522679</name>
</gene>
<dbReference type="InterPro" id="IPR005955">
    <property type="entry name" value="GST_Zeta"/>
</dbReference>
<dbReference type="InterPro" id="IPR004046">
    <property type="entry name" value="GST_C"/>
</dbReference>
<dbReference type="GO" id="GO:0016034">
    <property type="term" value="F:maleylacetoacetate isomerase activity"/>
    <property type="evidence" value="ECO:0007669"/>
    <property type="project" value="UniProtKB-EC"/>
</dbReference>
<dbReference type="GO" id="GO:0006749">
    <property type="term" value="P:glutathione metabolic process"/>
    <property type="evidence" value="ECO:0007669"/>
    <property type="project" value="TreeGrafter"/>
</dbReference>
<evidence type="ECO:0000256" key="7">
    <source>
        <dbReference type="ARBA" id="ARBA00023232"/>
    </source>
</evidence>
<feature type="domain" description="GST N-terminal" evidence="8">
    <location>
        <begin position="12"/>
        <end position="94"/>
    </location>
</feature>
<dbReference type="SUPFAM" id="SSF52833">
    <property type="entry name" value="Thioredoxin-like"/>
    <property type="match status" value="1"/>
</dbReference>
<dbReference type="PROSITE" id="PS50404">
    <property type="entry name" value="GST_NTER"/>
    <property type="match status" value="1"/>
</dbReference>
<evidence type="ECO:0000313" key="10">
    <source>
        <dbReference type="Proteomes" id="UP001652740"/>
    </source>
</evidence>
<dbReference type="UniPathway" id="UPA00139">
    <property type="reaction ID" value="UER00340"/>
</dbReference>
<dbReference type="Proteomes" id="UP001652740">
    <property type="component" value="Unplaced"/>
</dbReference>
<dbReference type="InterPro" id="IPR004045">
    <property type="entry name" value="Glutathione_S-Trfase_N"/>
</dbReference>
<dbReference type="SUPFAM" id="SSF47616">
    <property type="entry name" value="GST C-terminal domain-like"/>
    <property type="match status" value="1"/>
</dbReference>
<dbReference type="CTD" id="41133"/>
<name>A0A6J1X3L6_GALME</name>
<keyword evidence="7" id="KW-0585">Phenylalanine catabolism</keyword>
<dbReference type="GO" id="GO:0005737">
    <property type="term" value="C:cytoplasm"/>
    <property type="evidence" value="ECO:0007669"/>
    <property type="project" value="InterPro"/>
</dbReference>
<evidence type="ECO:0000256" key="6">
    <source>
        <dbReference type="ARBA" id="ARBA00022878"/>
    </source>
</evidence>
<evidence type="ECO:0000259" key="9">
    <source>
        <dbReference type="PROSITE" id="PS50405"/>
    </source>
</evidence>
<dbReference type="KEGG" id="gmw:113522679"/>
<evidence type="ECO:0000256" key="3">
    <source>
        <dbReference type="ARBA" id="ARBA00004671"/>
    </source>
</evidence>
<proteinExistence type="inferred from homology"/>
<dbReference type="GO" id="GO:0004364">
    <property type="term" value="F:glutathione transferase activity"/>
    <property type="evidence" value="ECO:0007669"/>
    <property type="project" value="TreeGrafter"/>
</dbReference>
<dbReference type="GeneID" id="113522679"/>
<dbReference type="InterPro" id="IPR036249">
    <property type="entry name" value="Thioredoxin-like_sf"/>
</dbReference>
<dbReference type="GO" id="GO:0006559">
    <property type="term" value="P:L-phenylalanine catabolic process"/>
    <property type="evidence" value="ECO:0007669"/>
    <property type="project" value="UniProtKB-UniPathway"/>
</dbReference>
<evidence type="ECO:0000256" key="1">
    <source>
        <dbReference type="ARBA" id="ARBA00001622"/>
    </source>
</evidence>
<dbReference type="InterPro" id="IPR010987">
    <property type="entry name" value="Glutathione-S-Trfase_C-like"/>
</dbReference>
<evidence type="ECO:0000256" key="5">
    <source>
        <dbReference type="ARBA" id="ARBA00013199"/>
    </source>
</evidence>
<dbReference type="NCBIfam" id="TIGR01262">
    <property type="entry name" value="maiA"/>
    <property type="match status" value="1"/>
</dbReference>
<dbReference type="Pfam" id="PF14497">
    <property type="entry name" value="GST_C_3"/>
    <property type="match status" value="1"/>
</dbReference>
<dbReference type="Gene3D" id="3.40.30.10">
    <property type="entry name" value="Glutaredoxin"/>
    <property type="match status" value="1"/>
</dbReference>
<evidence type="ECO:0000313" key="11">
    <source>
        <dbReference type="RefSeq" id="XP_026764248.1"/>
    </source>
</evidence>
<organism evidence="10 11">
    <name type="scientific">Galleria mellonella</name>
    <name type="common">Greater wax moth</name>
    <dbReference type="NCBI Taxonomy" id="7137"/>
    <lineage>
        <taxon>Eukaryota</taxon>
        <taxon>Metazoa</taxon>
        <taxon>Ecdysozoa</taxon>
        <taxon>Arthropoda</taxon>
        <taxon>Hexapoda</taxon>
        <taxon>Insecta</taxon>
        <taxon>Pterygota</taxon>
        <taxon>Neoptera</taxon>
        <taxon>Endopterygota</taxon>
        <taxon>Lepidoptera</taxon>
        <taxon>Glossata</taxon>
        <taxon>Ditrysia</taxon>
        <taxon>Pyraloidea</taxon>
        <taxon>Pyralidae</taxon>
        <taxon>Galleriinae</taxon>
        <taxon>Galleria</taxon>
    </lineage>
</organism>
<evidence type="ECO:0000256" key="4">
    <source>
        <dbReference type="ARBA" id="ARBA00010007"/>
    </source>
</evidence>
<comment type="cofactor">
    <cofactor evidence="2">
        <name>glutathione</name>
        <dbReference type="ChEBI" id="CHEBI:57925"/>
    </cofactor>
</comment>
<dbReference type="PANTHER" id="PTHR42673:SF4">
    <property type="entry name" value="MALEYLACETOACETATE ISOMERASE"/>
    <property type="match status" value="1"/>
</dbReference>
<accession>A0A6J1X3L6</accession>
<dbReference type="SFLD" id="SFLDS00019">
    <property type="entry name" value="Glutathione_Transferase_(cytos"/>
    <property type="match status" value="1"/>
</dbReference>
<dbReference type="EC" id="5.2.1.2" evidence="5"/>
<dbReference type="Pfam" id="PF02798">
    <property type="entry name" value="GST_N"/>
    <property type="match status" value="1"/>
</dbReference>
<sequence length="220" mass="25338">MTPFVTTSKGESRAILYGFWSSSCSWRVRAGLNLKSIVFEERNIDIVKEQSQLTDKYKNINPSQKVPALIIDGQTLVESMAILQYLEDTRPEPRLTPNDPLQKARMREICETIVSGIQPLQNIGLKSHFTTEYQYQQFTKYWCDRGLQTLENLLQKTTGLYCVGDQITMADLCLVPQLFNATTRLELSLDKYPTLSRLYKNLLKEKVFEETHPKAVRPKP</sequence>
<keyword evidence="6" id="KW-0828">Tyrosine catabolism</keyword>
<dbReference type="SFLD" id="SFLDG00358">
    <property type="entry name" value="Main_(cytGST)"/>
    <property type="match status" value="1"/>
</dbReference>
<dbReference type="PROSITE" id="PS50405">
    <property type="entry name" value="GST_CTER"/>
    <property type="match status" value="1"/>
</dbReference>
<dbReference type="InterPro" id="IPR036282">
    <property type="entry name" value="Glutathione-S-Trfase_C_sf"/>
</dbReference>
<comment type="catalytic activity">
    <reaction evidence="1">
        <text>4-maleylacetoacetate = 4-fumarylacetoacetate</text>
        <dbReference type="Rhea" id="RHEA:14817"/>
        <dbReference type="ChEBI" id="CHEBI:17105"/>
        <dbReference type="ChEBI" id="CHEBI:18034"/>
        <dbReference type="EC" id="5.2.1.2"/>
    </reaction>
</comment>
<dbReference type="InterPro" id="IPR040079">
    <property type="entry name" value="Glutathione_S-Trfase"/>
</dbReference>
<feature type="domain" description="GST C-terminal" evidence="9">
    <location>
        <begin position="99"/>
        <end position="220"/>
    </location>
</feature>
<dbReference type="OrthoDB" id="202840at2759"/>
<dbReference type="AlphaFoldDB" id="A0A6J1X3L6"/>
<protein>
    <recommendedName>
        <fullName evidence="5">maleylacetoacetate isomerase</fullName>
        <ecNumber evidence="5">5.2.1.2</ecNumber>
    </recommendedName>
</protein>
<dbReference type="GO" id="GO:0006572">
    <property type="term" value="P:L-tyrosine catabolic process"/>
    <property type="evidence" value="ECO:0007669"/>
    <property type="project" value="UniProtKB-KW"/>
</dbReference>
<keyword evidence="11" id="KW-0413">Isomerase</keyword>
<evidence type="ECO:0000259" key="8">
    <source>
        <dbReference type="PROSITE" id="PS50404"/>
    </source>
</evidence>
<dbReference type="InParanoid" id="A0A6J1X3L6"/>
<dbReference type="Gene3D" id="1.20.1050.10">
    <property type="match status" value="1"/>
</dbReference>
<dbReference type="PANTHER" id="PTHR42673">
    <property type="entry name" value="MALEYLACETOACETATE ISOMERASE"/>
    <property type="match status" value="1"/>
</dbReference>